<proteinExistence type="predicted"/>
<evidence type="ECO:0000313" key="1">
    <source>
        <dbReference type="EMBL" id="NNG54191.1"/>
    </source>
</evidence>
<keyword evidence="4" id="KW-1185">Reference proteome</keyword>
<dbReference type="GeneID" id="78487879"/>
<dbReference type="EMBL" id="JABEOV010000015">
    <property type="protein sequence ID" value="NNG54191.1"/>
    <property type="molecule type" value="Genomic_DNA"/>
</dbReference>
<evidence type="ECO:0000313" key="3">
    <source>
        <dbReference type="Proteomes" id="UP000531581"/>
    </source>
</evidence>
<organism evidence="2 3">
    <name type="scientific">Sphingomonas sanguinis</name>
    <dbReference type="NCBI Taxonomy" id="33051"/>
    <lineage>
        <taxon>Bacteria</taxon>
        <taxon>Pseudomonadati</taxon>
        <taxon>Pseudomonadota</taxon>
        <taxon>Alphaproteobacteria</taxon>
        <taxon>Sphingomonadales</taxon>
        <taxon>Sphingomonadaceae</taxon>
        <taxon>Sphingomonas</taxon>
    </lineage>
</organism>
<name>A0A7Y7QXR7_9SPHN</name>
<dbReference type="SUPFAM" id="SSF52540">
    <property type="entry name" value="P-loop containing nucleoside triphosphate hydrolases"/>
    <property type="match status" value="1"/>
</dbReference>
<sequence>MSARDRIIINPDDFLETENGRVWTAERNEAAWAWSYAALEQALSRSPRPERLILVCGIQGSGKTSWIASQPVCQATVYFDAALPGIRHRARVIVIAKRAGIPIEAVWIDTPVAMALDRNARRPADQIVPAAAILSVARQFEPPSLAEGFARILIHKSG</sequence>
<dbReference type="Gene3D" id="3.40.50.300">
    <property type="entry name" value="P-loop containing nucleotide triphosphate hydrolases"/>
    <property type="match status" value="1"/>
</dbReference>
<reference evidence="3 4" key="1">
    <citation type="submission" date="2020-05" db="EMBL/GenBank/DDBJ databases">
        <title>Draft Genome Sequences of Sphingomonas sp. Isolated from the International Space Station.</title>
        <authorList>
            <person name="Bijlani S."/>
            <person name="Singh N.K."/>
            <person name="Mason C.E."/>
            <person name="Wang C.C."/>
            <person name="Venkateswaran K."/>
        </authorList>
    </citation>
    <scope>NUCLEOTIDE SEQUENCE [LARGE SCALE GENOMIC DNA]</scope>
    <source>
        <strain evidence="1 4">IIF7SW-B5</strain>
        <strain evidence="2">ISS-IIF7SWP</strain>
    </source>
</reference>
<gene>
    <name evidence="1" type="ORF">HKX05_12590</name>
    <name evidence="2" type="ORF">HLV41_16640</name>
</gene>
<protein>
    <submittedName>
        <fullName evidence="2">AAA family ATPase</fullName>
    </submittedName>
</protein>
<evidence type="ECO:0000313" key="4">
    <source>
        <dbReference type="Proteomes" id="UP000557656"/>
    </source>
</evidence>
<evidence type="ECO:0000313" key="2">
    <source>
        <dbReference type="EMBL" id="NVP32667.1"/>
    </source>
</evidence>
<dbReference type="Pfam" id="PF13671">
    <property type="entry name" value="AAA_33"/>
    <property type="match status" value="1"/>
</dbReference>
<dbReference type="Proteomes" id="UP000531581">
    <property type="component" value="Unassembled WGS sequence"/>
</dbReference>
<dbReference type="EMBL" id="JABYQV010000017">
    <property type="protein sequence ID" value="NVP32667.1"/>
    <property type="molecule type" value="Genomic_DNA"/>
</dbReference>
<comment type="caution">
    <text evidence="2">The sequence shown here is derived from an EMBL/GenBank/DDBJ whole genome shotgun (WGS) entry which is preliminary data.</text>
</comment>
<dbReference type="Proteomes" id="UP000557656">
    <property type="component" value="Unassembled WGS sequence"/>
</dbReference>
<dbReference type="InterPro" id="IPR027417">
    <property type="entry name" value="P-loop_NTPase"/>
</dbReference>
<dbReference type="RefSeq" id="WP_061781345.1">
    <property type="nucleotide sequence ID" value="NZ_JABEOV010000015.1"/>
</dbReference>
<dbReference type="AlphaFoldDB" id="A0A7Y7QXR7"/>
<accession>A0A7Y7QXR7</accession>